<dbReference type="InterPro" id="IPR013757">
    <property type="entry name" value="Topo_IIA_A_a_sf"/>
</dbReference>
<dbReference type="InterPro" id="IPR031660">
    <property type="entry name" value="TOPRIM_C"/>
</dbReference>
<dbReference type="InterPro" id="IPR013760">
    <property type="entry name" value="Topo_IIA-like_dom_sf"/>
</dbReference>
<dbReference type="EMBL" id="DQ491001">
    <property type="protein sequence ID" value="ABT14100.1"/>
    <property type="molecule type" value="Genomic_DNA"/>
</dbReference>
<evidence type="ECO:0000256" key="6">
    <source>
        <dbReference type="ARBA" id="ARBA00012895"/>
    </source>
</evidence>
<dbReference type="InterPro" id="IPR013758">
    <property type="entry name" value="Topo_IIA_A/C_ab"/>
</dbReference>
<dbReference type="GO" id="GO:0000819">
    <property type="term" value="P:sister chromatid segregation"/>
    <property type="evidence" value="ECO:0007669"/>
    <property type="project" value="TreeGrafter"/>
</dbReference>
<dbReference type="PANTHER" id="PTHR10169:SF38">
    <property type="entry name" value="DNA TOPOISOMERASE 2"/>
    <property type="match status" value="1"/>
</dbReference>
<dbReference type="InterPro" id="IPR018522">
    <property type="entry name" value="TopoIIA_CS"/>
</dbReference>
<proteinExistence type="inferred from homology"/>
<feature type="active site" description="O-(5'-phospho-DNA)-tyrosine intermediate" evidence="16">
    <location>
        <position position="738"/>
    </location>
</feature>
<feature type="domain" description="Toprim" evidence="18">
    <location>
        <begin position="403"/>
        <end position="517"/>
    </location>
</feature>
<dbReference type="Gene3D" id="3.30.230.10">
    <property type="match status" value="1"/>
</dbReference>
<comment type="catalytic activity">
    <reaction evidence="1 16">
        <text>ATP-dependent breakage, passage and rejoining of double-stranded DNA.</text>
        <dbReference type="EC" id="5.6.2.2"/>
    </reaction>
</comment>
<dbReference type="FunFam" id="3.40.50.670:FF:000001">
    <property type="entry name" value="DNA topoisomerase 2"/>
    <property type="match status" value="1"/>
</dbReference>
<dbReference type="SMART" id="SM00434">
    <property type="entry name" value="TOP4c"/>
    <property type="match status" value="1"/>
</dbReference>
<dbReference type="PROSITE" id="PS00177">
    <property type="entry name" value="TOPOISOMERASE_II"/>
    <property type="match status" value="1"/>
</dbReference>
<dbReference type="FunFam" id="3.90.199.10:FF:000002">
    <property type="entry name" value="DNA topoisomerase 2"/>
    <property type="match status" value="1"/>
</dbReference>
<reference evidence="20 21" key="1">
    <citation type="journal article" date="2007" name="Virology">
        <title>Sequence and annotation of the 314-kb MT325 and the 321-kb FR483 viruses that infect Chlorella Pbi.</title>
        <authorList>
            <person name="Fitzgerald L.A."/>
            <person name="Graves M.V."/>
            <person name="Li X."/>
            <person name="Feldblyum T."/>
            <person name="Hartigan J."/>
            <person name="Van Etten J.L."/>
        </authorList>
    </citation>
    <scope>NUCLEOTIDE SEQUENCE [LARGE SCALE GENOMIC DNA]</scope>
    <source>
        <strain evidence="20 21">MT325</strain>
    </source>
</reference>
<dbReference type="PRINTS" id="PR01158">
    <property type="entry name" value="TOPISMRASEII"/>
</dbReference>
<protein>
    <recommendedName>
        <fullName evidence="7">DNA topoisomerase 2</fullName>
        <ecNumber evidence="6">5.6.2.2</ecNumber>
    </recommendedName>
    <alternativeName>
        <fullName evidence="15">DNA topoisomerase II</fullName>
    </alternativeName>
</protein>
<feature type="coiled-coil region" evidence="17">
    <location>
        <begin position="1016"/>
        <end position="1043"/>
    </location>
</feature>
<dbReference type="InterPro" id="IPR036890">
    <property type="entry name" value="HATPase_C_sf"/>
</dbReference>
<comment type="cofactor">
    <cofactor evidence="3">
        <name>Mn(2+)</name>
        <dbReference type="ChEBI" id="CHEBI:29035"/>
    </cofactor>
</comment>
<dbReference type="InterPro" id="IPR050634">
    <property type="entry name" value="DNA_Topoisomerase_II"/>
</dbReference>
<evidence type="ECO:0000256" key="15">
    <source>
        <dbReference type="ARBA" id="ARBA00031138"/>
    </source>
</evidence>
<evidence type="ECO:0000256" key="12">
    <source>
        <dbReference type="ARBA" id="ARBA00023029"/>
    </source>
</evidence>
<dbReference type="InterPro" id="IPR013506">
    <property type="entry name" value="Topo_IIA_bsu_dom2"/>
</dbReference>
<evidence type="ECO:0000256" key="10">
    <source>
        <dbReference type="ARBA" id="ARBA00022840"/>
    </source>
</evidence>
<dbReference type="GO" id="GO:0046872">
    <property type="term" value="F:metal ion binding"/>
    <property type="evidence" value="ECO:0007669"/>
    <property type="project" value="UniProtKB-KW"/>
</dbReference>
<dbReference type="Proteomes" id="UP000246715">
    <property type="component" value="Segment"/>
</dbReference>
<dbReference type="Gene3D" id="3.40.50.670">
    <property type="match status" value="1"/>
</dbReference>
<dbReference type="GO" id="GO:0003677">
    <property type="term" value="F:DNA binding"/>
    <property type="evidence" value="ECO:0007669"/>
    <property type="project" value="UniProtKB-UniRule"/>
</dbReference>
<evidence type="ECO:0000256" key="7">
    <source>
        <dbReference type="ARBA" id="ARBA00019635"/>
    </source>
</evidence>
<dbReference type="PROSITE" id="PS52040">
    <property type="entry name" value="TOPO_IIA"/>
    <property type="match status" value="1"/>
</dbReference>
<comment type="cofactor">
    <cofactor evidence="2">
        <name>Ca(2+)</name>
        <dbReference type="ChEBI" id="CHEBI:29108"/>
    </cofactor>
</comment>
<dbReference type="SMART" id="SM00433">
    <property type="entry name" value="TOP2c"/>
    <property type="match status" value="1"/>
</dbReference>
<evidence type="ECO:0000313" key="20">
    <source>
        <dbReference type="EMBL" id="ABT14100.1"/>
    </source>
</evidence>
<dbReference type="InterPro" id="IPR020568">
    <property type="entry name" value="Ribosomal_Su5_D2-typ_SF"/>
</dbReference>
<dbReference type="SUPFAM" id="SSF56719">
    <property type="entry name" value="Type II DNA topoisomerase"/>
    <property type="match status" value="1"/>
</dbReference>
<dbReference type="Pfam" id="PF01751">
    <property type="entry name" value="Toprim"/>
    <property type="match status" value="1"/>
</dbReference>
<dbReference type="InterPro" id="IPR006171">
    <property type="entry name" value="TOPRIM_dom"/>
</dbReference>
<dbReference type="Pfam" id="PF00204">
    <property type="entry name" value="DNA_gyraseB"/>
    <property type="match status" value="1"/>
</dbReference>
<keyword evidence="11" id="KW-0460">Magnesium</keyword>
<dbReference type="GO" id="GO:0003918">
    <property type="term" value="F:DNA topoisomerase type II (double strand cut, ATP-hydrolyzing) activity"/>
    <property type="evidence" value="ECO:0007669"/>
    <property type="project" value="UniProtKB-EC"/>
</dbReference>
<keyword evidence="12 16" id="KW-0799">Topoisomerase</keyword>
<evidence type="ECO:0000256" key="11">
    <source>
        <dbReference type="ARBA" id="ARBA00022842"/>
    </source>
</evidence>
<organismHost>
    <name type="scientific">Paramecium bursaria</name>
    <dbReference type="NCBI Taxonomy" id="74790"/>
</organismHost>
<comment type="cofactor">
    <cofactor evidence="4">
        <name>Mg(2+)</name>
        <dbReference type="ChEBI" id="CHEBI:18420"/>
    </cofactor>
</comment>
<dbReference type="Gene3D" id="1.10.268.10">
    <property type="entry name" value="Topoisomerase, domain 3"/>
    <property type="match status" value="1"/>
</dbReference>
<dbReference type="Pfam" id="PF00521">
    <property type="entry name" value="DNA_topoisoIV"/>
    <property type="match status" value="1"/>
</dbReference>
<dbReference type="GO" id="GO:0005524">
    <property type="term" value="F:ATP binding"/>
    <property type="evidence" value="ECO:0007669"/>
    <property type="project" value="UniProtKB-KW"/>
</dbReference>
<dbReference type="Gene3D" id="3.30.565.10">
    <property type="entry name" value="Histidine kinase-like ATPase, C-terminal domain"/>
    <property type="match status" value="1"/>
</dbReference>
<comment type="similarity">
    <text evidence="5">Belongs to the type II topoisomerase family.</text>
</comment>
<evidence type="ECO:0000256" key="16">
    <source>
        <dbReference type="PROSITE-ProRule" id="PRU01384"/>
    </source>
</evidence>
<feature type="domain" description="Topo IIA-type catalytic" evidence="19">
    <location>
        <begin position="648"/>
        <end position="1053"/>
    </location>
</feature>
<dbReference type="PROSITE" id="PS50880">
    <property type="entry name" value="TOPRIM"/>
    <property type="match status" value="1"/>
</dbReference>
<dbReference type="SUPFAM" id="SSF55874">
    <property type="entry name" value="ATPase domain of HSP90 chaperone/DNA topoisomerase II/histidine kinase"/>
    <property type="match status" value="1"/>
</dbReference>
<dbReference type="Gene3D" id="3.30.1360.40">
    <property type="match status" value="1"/>
</dbReference>
<keyword evidence="9" id="KW-0547">Nucleotide-binding</keyword>
<dbReference type="Pfam" id="PF16898">
    <property type="entry name" value="TOPRIM_C"/>
    <property type="match status" value="1"/>
</dbReference>
<accession>A7IUS6</accession>
<evidence type="ECO:0000256" key="5">
    <source>
        <dbReference type="ARBA" id="ARBA00011080"/>
    </source>
</evidence>
<keyword evidence="14 16" id="KW-0413">Isomerase</keyword>
<dbReference type="InterPro" id="IPR014721">
    <property type="entry name" value="Ribsml_uS5_D2-typ_fold_subgr"/>
</dbReference>
<dbReference type="PANTHER" id="PTHR10169">
    <property type="entry name" value="DNA TOPOISOMERASE/GYRASE"/>
    <property type="match status" value="1"/>
</dbReference>
<dbReference type="InterPro" id="IPR001154">
    <property type="entry name" value="TopoII_euk"/>
</dbReference>
<evidence type="ECO:0000256" key="3">
    <source>
        <dbReference type="ARBA" id="ARBA00001936"/>
    </source>
</evidence>
<keyword evidence="13 16" id="KW-0238">DNA-binding</keyword>
<dbReference type="InterPro" id="IPR002205">
    <property type="entry name" value="Topo_IIA_dom_A"/>
</dbReference>
<dbReference type="InterPro" id="IPR001241">
    <property type="entry name" value="Topo_IIA"/>
</dbReference>
<dbReference type="Gene3D" id="3.90.199.10">
    <property type="entry name" value="Topoisomerase II, domain 5"/>
    <property type="match status" value="1"/>
</dbReference>
<dbReference type="SUPFAM" id="SSF54211">
    <property type="entry name" value="Ribosomal protein S5 domain 2-like"/>
    <property type="match status" value="1"/>
</dbReference>
<keyword evidence="17" id="KW-0175">Coiled coil</keyword>
<evidence type="ECO:0000256" key="1">
    <source>
        <dbReference type="ARBA" id="ARBA00000185"/>
    </source>
</evidence>
<name>A7IUS6_PBCVM</name>
<evidence type="ECO:0000313" key="21">
    <source>
        <dbReference type="Proteomes" id="UP000246715"/>
    </source>
</evidence>
<dbReference type="PRINTS" id="PR00418">
    <property type="entry name" value="TPI2FAMILY"/>
</dbReference>
<evidence type="ECO:0000256" key="17">
    <source>
        <dbReference type="SAM" id="Coils"/>
    </source>
</evidence>
<dbReference type="EC" id="5.6.2.2" evidence="6"/>
<evidence type="ECO:0000256" key="8">
    <source>
        <dbReference type="ARBA" id="ARBA00022723"/>
    </source>
</evidence>
<evidence type="ECO:0000256" key="14">
    <source>
        <dbReference type="ARBA" id="ARBA00023235"/>
    </source>
</evidence>
<sequence>MASKYIKLSQREHVLARPDTYVGSVEKELRNDFVYDGAKITKKDVLYSPAFLKIFDEILVNSADCFNRGGAMSTLKVAISKDSISVYNDGCSIPLEKNDEGVYIPEMIFGHLLSGENFDDTEERTGAGRNGYGSKLTNIFSKTFVVEIYDGSHKYVQSWSDNMISVSKAKITKSSKVPSITTSFVPDLARFGMADIDDDTRSILVRRVYDMAAVLGSVRVFLDGKRLDVKTPLDYFKLYTNEKVVFESADGWSIGVAPANEFACVSFVNASAARGGTHVDTVVNSIAKAVVEAASKKKTIVKPAMVKNKLFVFVNAKVVNPTFSSQTKDILTSRNIKFSPSAAFLKKATGLVLDAVIAETNVRESLVDARLLKKTDGVKKTRLTGIKKLTDAAWAGTKNSGLCTLILTEGDSAATLATAGLAVVGRERYGIFPLRGKLLNVRDASVSSIAANAEIAAIKQILGLQVGKTYKDASSLRYGSVMLMTDADVDGSHISALVMNFFHAQFPSLLAVPGFLKKFSTPIVVASRGKDIKEFYSLPDYESWKQNTADCAKWSIKYFKGLGTSTSEDAKKYFKNLKSLVKIFGWTEDSGELIDRSFNKSRPDERKTWLLDFQPGNQLDQSKTNIPVPDFIDKELILFSRYDVERSIPSVVDGLKPSQRKILFAAFKRNLTNEMKVAQFSGYVAEHSGYHHGEQSLQGAIVGMAQDYVGSNNMNLLLPNGQFGSRILGGKDCASARYIFTKLSPVTRQVFNQADDVLLKYLEDDGSSIEPEWYVPAIPFLLVNGANGIGTGFSTDIPSYNPKDIINNVKRLISGKEMVPMTPWYKEFTGSIVQNDNGTFTCKGVAKVSGKSVVVSELPIGTWTSDYKDFLEGLVEKKVIVDFREKHTEKNVLFEIDFPGEPDLSILKLEKAIRTTNMHAFDPEGKIKKYADPLDIILDWFEVRKTFYTKRKNYLLKDLSHKAAIAENKHRFITLIVNDELVLSKKTESVILSELRTLKFYKSEGSYKYLLDMSISSLTLERAEKLRIEAEKLKKELSILENTSRTQMWNTDLNNIIV</sequence>
<evidence type="ECO:0000256" key="4">
    <source>
        <dbReference type="ARBA" id="ARBA00001946"/>
    </source>
</evidence>
<evidence type="ECO:0000256" key="9">
    <source>
        <dbReference type="ARBA" id="ARBA00022741"/>
    </source>
</evidence>
<evidence type="ECO:0000259" key="19">
    <source>
        <dbReference type="PROSITE" id="PS52040"/>
    </source>
</evidence>
<gene>
    <name evidence="20" type="primary">M546R</name>
    <name evidence="20" type="ORF">MT325_M546R</name>
</gene>
<dbReference type="Gene3D" id="3.30.1490.30">
    <property type="match status" value="1"/>
</dbReference>
<evidence type="ECO:0000259" key="18">
    <source>
        <dbReference type="PROSITE" id="PS50880"/>
    </source>
</evidence>
<evidence type="ECO:0000256" key="2">
    <source>
        <dbReference type="ARBA" id="ARBA00001913"/>
    </source>
</evidence>
<dbReference type="CDD" id="cd00187">
    <property type="entry name" value="TOP4c"/>
    <property type="match status" value="1"/>
</dbReference>
<keyword evidence="10" id="KW-0067">ATP-binding</keyword>
<dbReference type="FunFam" id="3.30.1490.30:FF:000001">
    <property type="entry name" value="DNA topoisomerase 2"/>
    <property type="match status" value="1"/>
</dbReference>
<organism evidence="20 21">
    <name type="scientific">Paramecium bursaria Chlorella virus MT325</name>
    <name type="common">PBCV-MT325</name>
    <dbReference type="NCBI Taxonomy" id="346932"/>
    <lineage>
        <taxon>Viruses</taxon>
        <taxon>Varidnaviria</taxon>
        <taxon>Bamfordvirae</taxon>
        <taxon>Nucleocytoviricota</taxon>
        <taxon>Megaviricetes</taxon>
        <taxon>Algavirales</taxon>
        <taxon>Phycodnaviridae</taxon>
        <taxon>Chlorovirus</taxon>
        <taxon>Chlorovirus conductrix</taxon>
        <taxon>Paramecium bursaria Chlorella virus A1</taxon>
    </lineage>
</organism>
<dbReference type="InterPro" id="IPR013759">
    <property type="entry name" value="Topo_IIA_B_C"/>
</dbReference>
<evidence type="ECO:0000256" key="13">
    <source>
        <dbReference type="ARBA" id="ARBA00023125"/>
    </source>
</evidence>
<dbReference type="GO" id="GO:0006265">
    <property type="term" value="P:DNA topological change"/>
    <property type="evidence" value="ECO:0007669"/>
    <property type="project" value="UniProtKB-UniRule"/>
</dbReference>
<keyword evidence="8" id="KW-0479">Metal-binding</keyword>